<gene>
    <name evidence="2" type="ORF">FC83_GL002444</name>
</gene>
<reference evidence="2 3" key="1">
    <citation type="journal article" date="2015" name="Genome Announc.">
        <title>Expanding the biotechnology potential of lactobacilli through comparative genomics of 213 strains and associated genera.</title>
        <authorList>
            <person name="Sun Z."/>
            <person name="Harris H.M."/>
            <person name="McCann A."/>
            <person name="Guo C."/>
            <person name="Argimon S."/>
            <person name="Zhang W."/>
            <person name="Yang X."/>
            <person name="Jeffery I.B."/>
            <person name="Cooney J.C."/>
            <person name="Kagawa T.F."/>
            <person name="Liu W."/>
            <person name="Song Y."/>
            <person name="Salvetti E."/>
            <person name="Wrobel A."/>
            <person name="Rasinkangas P."/>
            <person name="Parkhill J."/>
            <person name="Rea M.C."/>
            <person name="O'Sullivan O."/>
            <person name="Ritari J."/>
            <person name="Douillard F.P."/>
            <person name="Paul Ross R."/>
            <person name="Yang R."/>
            <person name="Briner A.E."/>
            <person name="Felis G.E."/>
            <person name="de Vos W.M."/>
            <person name="Barrangou R."/>
            <person name="Klaenhammer T.R."/>
            <person name="Caufield P.W."/>
            <person name="Cui Y."/>
            <person name="Zhang H."/>
            <person name="O'Toole P.W."/>
        </authorList>
    </citation>
    <scope>NUCLEOTIDE SEQUENCE [LARGE SCALE GENOMIC DNA]</scope>
    <source>
        <strain evidence="2 3">DSM 18527</strain>
    </source>
</reference>
<sequence length="57" mass="6187">MMVFWGIIFGFIIGFIGSALTQTTFVPAQAMGMAAVFAILLGFMPALLKWSQKISSK</sequence>
<proteinExistence type="predicted"/>
<keyword evidence="3" id="KW-1185">Reference proteome</keyword>
<dbReference type="STRING" id="1423734.FC83_GL002444"/>
<keyword evidence="1" id="KW-1133">Transmembrane helix</keyword>
<accession>A0A0R1YC60</accession>
<dbReference type="Pfam" id="PF11151">
    <property type="entry name" value="DUF2929"/>
    <property type="match status" value="1"/>
</dbReference>
<feature type="transmembrane region" description="Helical" evidence="1">
    <location>
        <begin position="31"/>
        <end position="48"/>
    </location>
</feature>
<comment type="caution">
    <text evidence="2">The sequence shown here is derived from an EMBL/GenBank/DDBJ whole genome shotgun (WGS) entry which is preliminary data.</text>
</comment>
<dbReference type="EMBL" id="AZGA01000002">
    <property type="protein sequence ID" value="KRM36572.1"/>
    <property type="molecule type" value="Genomic_DNA"/>
</dbReference>
<protein>
    <recommendedName>
        <fullName evidence="4">DUF2929 family protein</fullName>
    </recommendedName>
</protein>
<evidence type="ECO:0000313" key="3">
    <source>
        <dbReference type="Proteomes" id="UP000051236"/>
    </source>
</evidence>
<dbReference type="InterPro" id="IPR021324">
    <property type="entry name" value="DUF2929"/>
</dbReference>
<keyword evidence="1" id="KW-0812">Transmembrane</keyword>
<name>A0A0R1YC60_9LACO</name>
<keyword evidence="1" id="KW-0472">Membrane</keyword>
<evidence type="ECO:0008006" key="4">
    <source>
        <dbReference type="Google" id="ProtNLM"/>
    </source>
</evidence>
<evidence type="ECO:0000313" key="2">
    <source>
        <dbReference type="EMBL" id="KRM36572.1"/>
    </source>
</evidence>
<dbReference type="AlphaFoldDB" id="A0A0R1YC60"/>
<organism evidence="2 3">
    <name type="scientific">Agrilactobacillus composti DSM 18527 = JCM 14202</name>
    <dbReference type="NCBI Taxonomy" id="1423734"/>
    <lineage>
        <taxon>Bacteria</taxon>
        <taxon>Bacillati</taxon>
        <taxon>Bacillota</taxon>
        <taxon>Bacilli</taxon>
        <taxon>Lactobacillales</taxon>
        <taxon>Lactobacillaceae</taxon>
        <taxon>Agrilactobacillus</taxon>
    </lineage>
</organism>
<dbReference type="Proteomes" id="UP000051236">
    <property type="component" value="Unassembled WGS sequence"/>
</dbReference>
<evidence type="ECO:0000256" key="1">
    <source>
        <dbReference type="SAM" id="Phobius"/>
    </source>
</evidence>
<dbReference type="PATRIC" id="fig|1423734.3.peg.2478"/>